<proteinExistence type="predicted"/>
<sequence length="91" mass="10209">MRESCQHCGFEFRLNVVSDRRTGTKYLRASCCDAPLRPCPDPAKLLRSAHLSQDERDYLQRIANLDWFSGQVAALLLQIEAKVKASGQVSA</sequence>
<dbReference type="RefSeq" id="WP_190901123.1">
    <property type="nucleotide sequence ID" value="NZ_JACJTE010000006.1"/>
</dbReference>
<dbReference type="Proteomes" id="UP000604661">
    <property type="component" value="Unassembled WGS sequence"/>
</dbReference>
<evidence type="ECO:0000313" key="2">
    <source>
        <dbReference type="Proteomes" id="UP000604661"/>
    </source>
</evidence>
<keyword evidence="2" id="KW-1185">Reference proteome</keyword>
<evidence type="ECO:0000313" key="1">
    <source>
        <dbReference type="EMBL" id="MBD2560490.1"/>
    </source>
</evidence>
<comment type="caution">
    <text evidence="1">The sequence shown here is derived from an EMBL/GenBank/DDBJ whole genome shotgun (WGS) entry which is preliminary data.</text>
</comment>
<dbReference type="EMBL" id="JACJTE010000006">
    <property type="protein sequence ID" value="MBD2560490.1"/>
    <property type="molecule type" value="Genomic_DNA"/>
</dbReference>
<protein>
    <submittedName>
        <fullName evidence="1">Uncharacterized protein</fullName>
    </submittedName>
</protein>
<name>A0ABR8ES10_NOSLI</name>
<reference evidence="1 2" key="1">
    <citation type="journal article" date="2020" name="ISME J.">
        <title>Comparative genomics reveals insights into cyanobacterial evolution and habitat adaptation.</title>
        <authorList>
            <person name="Chen M.Y."/>
            <person name="Teng W.K."/>
            <person name="Zhao L."/>
            <person name="Hu C.X."/>
            <person name="Zhou Y.K."/>
            <person name="Han B.P."/>
            <person name="Song L.R."/>
            <person name="Shu W.S."/>
        </authorList>
    </citation>
    <scope>NUCLEOTIDE SEQUENCE [LARGE SCALE GENOMIC DNA]</scope>
    <source>
        <strain evidence="1 2">FACHB-391</strain>
    </source>
</reference>
<accession>A0ABR8ES10</accession>
<organism evidence="1 2">
    <name type="scientific">Nostoc linckia FACHB-391</name>
    <dbReference type="NCBI Taxonomy" id="2692906"/>
    <lineage>
        <taxon>Bacteria</taxon>
        <taxon>Bacillati</taxon>
        <taxon>Cyanobacteriota</taxon>
        <taxon>Cyanophyceae</taxon>
        <taxon>Nostocales</taxon>
        <taxon>Nostocaceae</taxon>
        <taxon>Nostoc</taxon>
    </lineage>
</organism>
<gene>
    <name evidence="1" type="ORF">H6G95_07625</name>
</gene>